<keyword evidence="5" id="KW-1185">Reference proteome</keyword>
<evidence type="ECO:0000259" key="2">
    <source>
        <dbReference type="Pfam" id="PF07261"/>
    </source>
</evidence>
<dbReference type="InterPro" id="IPR006343">
    <property type="entry name" value="DnaB/C_C"/>
</dbReference>
<evidence type="ECO:0000259" key="3">
    <source>
        <dbReference type="Pfam" id="PF21984"/>
    </source>
</evidence>
<sequence>MKQETVDAFIKAGSLSISNYLLEHYQDIGMNNEQLVVYIQLKKAVERGQDLPDLTIIAKFLHMTKNAVANVLQSMIAAKLAEIKTVTNEFGQKIDQLNFDGLYAKLLGEIDVENKIITPQQSKRATRQEVFATIESEFRRPLSTFELQTVSKWLDDENYDPETILMALREAVLNNVYNFRYIEQILVNWQQKNIKTELDVAQHRNARQQKMNNDKKPENMRIRNIPYIDITNLENN</sequence>
<dbReference type="AlphaFoldDB" id="A0A7X6N3Y1"/>
<comment type="similarity">
    <text evidence="1">Belongs to the DnaB/DnaD family.</text>
</comment>
<feature type="domain" description="DnaB/C C-terminal" evidence="2">
    <location>
        <begin position="131"/>
        <end position="203"/>
    </location>
</feature>
<dbReference type="InterPro" id="IPR053843">
    <property type="entry name" value="DnaD_N"/>
</dbReference>
<evidence type="ECO:0000313" key="4">
    <source>
        <dbReference type="EMBL" id="NKZ24585.1"/>
    </source>
</evidence>
<feature type="domain" description="DnaD N-terminal" evidence="3">
    <location>
        <begin position="17"/>
        <end position="112"/>
    </location>
</feature>
<accession>A0A7X6N3Y1</accession>
<dbReference type="Gene3D" id="1.10.10.630">
    <property type="entry name" value="DnaD domain-like"/>
    <property type="match status" value="1"/>
</dbReference>
<gene>
    <name evidence="4" type="ORF">HF964_07245</name>
</gene>
<dbReference type="PANTHER" id="PTHR37293:SF5">
    <property type="entry name" value="DNA REPLICATION PROTEIN"/>
    <property type="match status" value="1"/>
</dbReference>
<reference evidence="4 5" key="1">
    <citation type="submission" date="2020-04" db="EMBL/GenBank/DDBJ databases">
        <title>MicrobeNet Type strains.</title>
        <authorList>
            <person name="Nicholson A.C."/>
        </authorList>
    </citation>
    <scope>NUCLEOTIDE SEQUENCE [LARGE SCALE GENOMIC DNA]</scope>
    <source>
        <strain evidence="4 5">CCUG 61472</strain>
    </source>
</reference>
<dbReference type="Pfam" id="PF21984">
    <property type="entry name" value="DnaD_N"/>
    <property type="match status" value="1"/>
</dbReference>
<dbReference type="InterPro" id="IPR036388">
    <property type="entry name" value="WH-like_DNA-bd_sf"/>
</dbReference>
<evidence type="ECO:0000313" key="5">
    <source>
        <dbReference type="Proteomes" id="UP000549765"/>
    </source>
</evidence>
<dbReference type="EMBL" id="JAAXPN010000008">
    <property type="protein sequence ID" value="NKZ24585.1"/>
    <property type="molecule type" value="Genomic_DNA"/>
</dbReference>
<organism evidence="4 5">
    <name type="scientific">Periweissella fabalis</name>
    <dbReference type="NCBI Taxonomy" id="1070421"/>
    <lineage>
        <taxon>Bacteria</taxon>
        <taxon>Bacillati</taxon>
        <taxon>Bacillota</taxon>
        <taxon>Bacilli</taxon>
        <taxon>Lactobacillales</taxon>
        <taxon>Lactobacillaceae</taxon>
        <taxon>Periweissella</taxon>
    </lineage>
</organism>
<dbReference type="SUPFAM" id="SSF158499">
    <property type="entry name" value="DnaD domain-like"/>
    <property type="match status" value="1"/>
</dbReference>
<dbReference type="Pfam" id="PF07261">
    <property type="entry name" value="DnaB_2"/>
    <property type="match status" value="1"/>
</dbReference>
<protein>
    <submittedName>
        <fullName evidence="4">DnaD domain protein</fullName>
    </submittedName>
</protein>
<evidence type="ECO:0000256" key="1">
    <source>
        <dbReference type="ARBA" id="ARBA00093462"/>
    </source>
</evidence>
<dbReference type="RefSeq" id="WP_168722381.1">
    <property type="nucleotide sequence ID" value="NZ_JAAXPN010000008.1"/>
</dbReference>
<dbReference type="PANTHER" id="PTHR37293">
    <property type="entry name" value="PHAGE REPLICATION PROTEIN-RELATED"/>
    <property type="match status" value="1"/>
</dbReference>
<dbReference type="Gene3D" id="1.10.10.10">
    <property type="entry name" value="Winged helix-like DNA-binding domain superfamily/Winged helix DNA-binding domain"/>
    <property type="match status" value="1"/>
</dbReference>
<dbReference type="InterPro" id="IPR034829">
    <property type="entry name" value="DnaD-like_sf"/>
</dbReference>
<dbReference type="Proteomes" id="UP000549765">
    <property type="component" value="Unassembled WGS sequence"/>
</dbReference>
<proteinExistence type="inferred from homology"/>
<comment type="caution">
    <text evidence="4">The sequence shown here is derived from an EMBL/GenBank/DDBJ whole genome shotgun (WGS) entry which is preliminary data.</text>
</comment>
<dbReference type="InterPro" id="IPR053162">
    <property type="entry name" value="DnaD"/>
</dbReference>
<name>A0A7X6N3Y1_9LACO</name>
<dbReference type="NCBIfam" id="TIGR01446">
    <property type="entry name" value="DnaD_dom"/>
    <property type="match status" value="1"/>
</dbReference>